<feature type="transmembrane region" description="Helical" evidence="8">
    <location>
        <begin position="331"/>
        <end position="355"/>
    </location>
</feature>
<keyword evidence="11" id="KW-1185">Reference proteome</keyword>
<evidence type="ECO:0000256" key="3">
    <source>
        <dbReference type="ARBA" id="ARBA00022475"/>
    </source>
</evidence>
<feature type="transmembrane region" description="Helical" evidence="8">
    <location>
        <begin position="80"/>
        <end position="98"/>
    </location>
</feature>
<accession>A0A415E8P0</accession>
<keyword evidence="3" id="KW-1003">Cell membrane</keyword>
<feature type="transmembrane region" description="Helical" evidence="8">
    <location>
        <begin position="300"/>
        <end position="319"/>
    </location>
</feature>
<evidence type="ECO:0000256" key="8">
    <source>
        <dbReference type="SAM" id="Phobius"/>
    </source>
</evidence>
<feature type="transmembrane region" description="Helical" evidence="8">
    <location>
        <begin position="164"/>
        <end position="181"/>
    </location>
</feature>
<name>A0A415E8P0_9FIRM</name>
<evidence type="ECO:0000256" key="6">
    <source>
        <dbReference type="ARBA" id="ARBA00022989"/>
    </source>
</evidence>
<comment type="subcellular location">
    <subcellularLocation>
        <location evidence="1">Cell inner membrane</location>
        <topology evidence="1">Multi-pass membrane protein</topology>
    </subcellularLocation>
</comment>
<dbReference type="STRING" id="1776384.GCA_900086585_03473"/>
<feature type="transmembrane region" description="Helical" evidence="8">
    <location>
        <begin position="244"/>
        <end position="265"/>
    </location>
</feature>
<feature type="transmembrane region" description="Helical" evidence="8">
    <location>
        <begin position="20"/>
        <end position="40"/>
    </location>
</feature>
<dbReference type="PANTHER" id="PTHR23522">
    <property type="entry name" value="BLL5896 PROTEIN"/>
    <property type="match status" value="1"/>
</dbReference>
<dbReference type="Pfam" id="PF12832">
    <property type="entry name" value="MFS_1_like"/>
    <property type="match status" value="1"/>
</dbReference>
<keyword evidence="2" id="KW-0813">Transport</keyword>
<dbReference type="AlphaFoldDB" id="A0A415E8P0"/>
<evidence type="ECO:0000256" key="5">
    <source>
        <dbReference type="ARBA" id="ARBA00022692"/>
    </source>
</evidence>
<evidence type="ECO:0000259" key="9">
    <source>
        <dbReference type="Pfam" id="PF12832"/>
    </source>
</evidence>
<feature type="domain" description="Major facilitator superfamily associated" evidence="9">
    <location>
        <begin position="16"/>
        <end position="368"/>
    </location>
</feature>
<proteinExistence type="predicted"/>
<evidence type="ECO:0000256" key="2">
    <source>
        <dbReference type="ARBA" id="ARBA00022448"/>
    </source>
</evidence>
<dbReference type="Gene3D" id="1.20.1250.20">
    <property type="entry name" value="MFS general substrate transporter like domains"/>
    <property type="match status" value="2"/>
</dbReference>
<dbReference type="OrthoDB" id="65739at2"/>
<dbReference type="GO" id="GO:0005886">
    <property type="term" value="C:plasma membrane"/>
    <property type="evidence" value="ECO:0007669"/>
    <property type="project" value="UniProtKB-SubCell"/>
</dbReference>
<feature type="transmembrane region" description="Helical" evidence="8">
    <location>
        <begin position="212"/>
        <end position="232"/>
    </location>
</feature>
<dbReference type="InterPro" id="IPR024989">
    <property type="entry name" value="MFS_assoc_dom"/>
</dbReference>
<dbReference type="RefSeq" id="WP_118334245.1">
    <property type="nucleotide sequence ID" value="NZ_CP176631.1"/>
</dbReference>
<dbReference type="Proteomes" id="UP000284841">
    <property type="component" value="Unassembled WGS sequence"/>
</dbReference>
<evidence type="ECO:0000313" key="11">
    <source>
        <dbReference type="Proteomes" id="UP000284841"/>
    </source>
</evidence>
<feature type="transmembrane region" description="Helical" evidence="8">
    <location>
        <begin position="367"/>
        <end position="387"/>
    </location>
</feature>
<comment type="caution">
    <text evidence="10">The sequence shown here is derived from an EMBL/GenBank/DDBJ whole genome shotgun (WGS) entry which is preliminary data.</text>
</comment>
<feature type="transmembrane region" description="Helical" evidence="8">
    <location>
        <begin position="138"/>
        <end position="158"/>
    </location>
</feature>
<dbReference type="EMBL" id="QRMS01000001">
    <property type="protein sequence ID" value="RHJ90074.1"/>
    <property type="molecule type" value="Genomic_DNA"/>
</dbReference>
<organism evidence="10 11">
    <name type="scientific">Emergencia timonensis</name>
    <dbReference type="NCBI Taxonomy" id="1776384"/>
    <lineage>
        <taxon>Bacteria</taxon>
        <taxon>Bacillati</taxon>
        <taxon>Bacillota</taxon>
        <taxon>Clostridia</taxon>
        <taxon>Peptostreptococcales</taxon>
        <taxon>Anaerovoracaceae</taxon>
        <taxon>Emergencia</taxon>
    </lineage>
</organism>
<feature type="transmembrane region" description="Helical" evidence="8">
    <location>
        <begin position="46"/>
        <end position="68"/>
    </location>
</feature>
<protein>
    <submittedName>
        <fullName evidence="10">MFS transporter</fullName>
    </submittedName>
</protein>
<gene>
    <name evidence="10" type="ORF">DW099_05880</name>
</gene>
<dbReference type="SUPFAM" id="SSF103473">
    <property type="entry name" value="MFS general substrate transporter"/>
    <property type="match status" value="1"/>
</dbReference>
<keyword evidence="7 8" id="KW-0472">Membrane</keyword>
<evidence type="ECO:0000256" key="1">
    <source>
        <dbReference type="ARBA" id="ARBA00004429"/>
    </source>
</evidence>
<keyword evidence="6 8" id="KW-1133">Transmembrane helix</keyword>
<sequence length="392" mass="42531">MQKKQKKNEKLNNTRKFKIAYVFTYAPIGVLCPLIGQYLSSIGFSGTQIGTVTAVSTAVAIFASTFWGDKYSNCRDGRKVIFFLCIAAAVMALFNSLITSFTVFTVFFGVMYFFQGPVMGLADVMVLETDENFASIRLCGAVGYALSVFAGGKIGGLLGLDKIFFVYAVTFVIGGFIVMTIKLQKVPLHKIEETAKAREKIKFSELLKEKKAVALIICGIFMFGTNVANNTYFSFLFRDGGGTVAGVGTAFLLMVGSEAPFMALAPKLAGKFSQQRLIAAAMILSALRFGWYASGPSHQWLIALFFLQGMVNGVLLVEYMKYISSVVNPRVIGIAVSAFYAISSNGGTILCNFFGGVAMDHFGSVGVYGLFSALNVVGIIMYFAFGLQKKKK</sequence>
<keyword evidence="5 8" id="KW-0812">Transmembrane</keyword>
<dbReference type="PANTHER" id="PTHR23522:SF10">
    <property type="entry name" value="3-PHENYLPROPIONIC ACID TRANSPORTER-RELATED"/>
    <property type="match status" value="1"/>
</dbReference>
<dbReference type="InterPro" id="IPR036259">
    <property type="entry name" value="MFS_trans_sf"/>
</dbReference>
<evidence type="ECO:0000313" key="10">
    <source>
        <dbReference type="EMBL" id="RHJ90074.1"/>
    </source>
</evidence>
<evidence type="ECO:0000256" key="7">
    <source>
        <dbReference type="ARBA" id="ARBA00023136"/>
    </source>
</evidence>
<evidence type="ECO:0000256" key="4">
    <source>
        <dbReference type="ARBA" id="ARBA00022519"/>
    </source>
</evidence>
<reference evidence="10 11" key="1">
    <citation type="submission" date="2018-08" db="EMBL/GenBank/DDBJ databases">
        <title>A genome reference for cultivated species of the human gut microbiota.</title>
        <authorList>
            <person name="Zou Y."/>
            <person name="Xue W."/>
            <person name="Luo G."/>
        </authorList>
    </citation>
    <scope>NUCLEOTIDE SEQUENCE [LARGE SCALE GENOMIC DNA]</scope>
    <source>
        <strain evidence="10 11">AM07-24</strain>
    </source>
</reference>
<keyword evidence="4" id="KW-0997">Cell inner membrane</keyword>